<evidence type="ECO:0000313" key="2">
    <source>
        <dbReference type="Proteomes" id="UP000195893"/>
    </source>
</evidence>
<dbReference type="RefSeq" id="WP_087581799.1">
    <property type="nucleotide sequence ID" value="NZ_NDYQ01000009.1"/>
</dbReference>
<reference evidence="1 2" key="1">
    <citation type="submission" date="2017-04" db="EMBL/GenBank/DDBJ databases">
        <title>Complete genome of Campylobacter concisus ATCC 33237T and draft genomes for an additional eight well characterized C. concisus strains.</title>
        <authorList>
            <person name="Cornelius A.J."/>
            <person name="Miller W.G."/>
            <person name="Lastovica A.J."/>
            <person name="On S.L."/>
            <person name="French N.P."/>
            <person name="Vandenberg O."/>
            <person name="Biggs P.J."/>
        </authorList>
    </citation>
    <scope>NUCLEOTIDE SEQUENCE [LARGE SCALE GENOMIC DNA]</scope>
    <source>
        <strain evidence="1 2">Lasto127.99</strain>
    </source>
</reference>
<accession>A0A1Y5NH54</accession>
<proteinExistence type="predicted"/>
<dbReference type="EMBL" id="NDYQ01000009">
    <property type="protein sequence ID" value="OUT17162.1"/>
    <property type="molecule type" value="Genomic_DNA"/>
</dbReference>
<organism evidence="1 2">
    <name type="scientific">Campylobacter concisus</name>
    <dbReference type="NCBI Taxonomy" id="199"/>
    <lineage>
        <taxon>Bacteria</taxon>
        <taxon>Pseudomonadati</taxon>
        <taxon>Campylobacterota</taxon>
        <taxon>Epsilonproteobacteria</taxon>
        <taxon>Campylobacterales</taxon>
        <taxon>Campylobacteraceae</taxon>
        <taxon>Campylobacter</taxon>
    </lineage>
</organism>
<dbReference type="Proteomes" id="UP000195893">
    <property type="component" value="Unassembled WGS sequence"/>
</dbReference>
<name>A0A1Y5NH54_9BACT</name>
<dbReference type="AlphaFoldDB" id="A0A1Y5NH54"/>
<sequence length="299" mass="34808">MLDRIKDNVLAAVLALDFLTTSSKNFGLAHAWAERILGTHQVSPEYLMHMYNALSNKEVEIDLIIEYVTKITGDSMKTAITDIQKCKKPDWKELKEEKLINAYDAMQTIYKKHFEQANPYVYTPEQIRDAISKVNTLVDQIELKILFDEEAIKKTIKLLKIKDQKGLLTYTHDQSTEIEHMVPKNDIRINEKDILGFALLLVAQNKLKNIISSNPIAVIAYLNTTNHKDFKKAYSNMMDNYKAVSEYRSKYLDYFLRYDIKNISLKNFPTTPPEYNAELHIVILKDYYTFTINTNNKYD</sequence>
<comment type="caution">
    <text evidence="1">The sequence shown here is derived from an EMBL/GenBank/DDBJ whole genome shotgun (WGS) entry which is preliminary data.</text>
</comment>
<protein>
    <submittedName>
        <fullName evidence="1">Uncharacterized protein</fullName>
    </submittedName>
</protein>
<evidence type="ECO:0000313" key="1">
    <source>
        <dbReference type="EMBL" id="OUT17162.1"/>
    </source>
</evidence>
<gene>
    <name evidence="1" type="ORF">B9N60_06820</name>
</gene>